<reference evidence="1" key="1">
    <citation type="journal article" date="2015" name="Nature">
        <title>Complex archaea that bridge the gap between prokaryotes and eukaryotes.</title>
        <authorList>
            <person name="Spang A."/>
            <person name="Saw J.H."/>
            <person name="Jorgensen S.L."/>
            <person name="Zaremba-Niedzwiedzka K."/>
            <person name="Martijn J."/>
            <person name="Lind A.E."/>
            <person name="van Eijk R."/>
            <person name="Schleper C."/>
            <person name="Guy L."/>
            <person name="Ettema T.J."/>
        </authorList>
    </citation>
    <scope>NUCLEOTIDE SEQUENCE</scope>
</reference>
<dbReference type="EMBL" id="LAZR01014098">
    <property type="protein sequence ID" value="KKM18977.1"/>
    <property type="molecule type" value="Genomic_DNA"/>
</dbReference>
<evidence type="ECO:0000313" key="1">
    <source>
        <dbReference type="EMBL" id="KKM18977.1"/>
    </source>
</evidence>
<comment type="caution">
    <text evidence="1">The sequence shown here is derived from an EMBL/GenBank/DDBJ whole genome shotgun (WGS) entry which is preliminary data.</text>
</comment>
<organism evidence="1">
    <name type="scientific">marine sediment metagenome</name>
    <dbReference type="NCBI Taxonomy" id="412755"/>
    <lineage>
        <taxon>unclassified sequences</taxon>
        <taxon>metagenomes</taxon>
        <taxon>ecological metagenomes</taxon>
    </lineage>
</organism>
<gene>
    <name evidence="1" type="ORF">LCGC14_1660340</name>
</gene>
<accession>A0A0F9HUZ3</accession>
<proteinExistence type="predicted"/>
<dbReference type="AlphaFoldDB" id="A0A0F9HUZ3"/>
<name>A0A0F9HUZ3_9ZZZZ</name>
<protein>
    <submittedName>
        <fullName evidence="1">Uncharacterized protein</fullName>
    </submittedName>
</protein>
<sequence length="168" mass="19547">MKKTIDETEAAMSEAGEFDYAENELLEGASLEAINLLPSNKLGIIMEKIQVALKMYVSPAVLDEIVFNQEYDPITKKIVAHFEMYLLSNQIHTETIKGDDVPVTWWDGFKEEYFPRFLKRRFPPKIRQTFTEHKTIHVCPHLNYRTPSEERFHLQFMANPGNISRLGQ</sequence>